<feature type="binding site" evidence="3">
    <location>
        <begin position="201"/>
        <end position="209"/>
    </location>
    <ligand>
        <name>GTP</name>
        <dbReference type="ChEBI" id="CHEBI:37565"/>
    </ligand>
</feature>
<evidence type="ECO:0000256" key="2">
    <source>
        <dbReference type="ARBA" id="ARBA00023134"/>
    </source>
</evidence>
<accession>S3JZ57</accession>
<dbReference type="GO" id="GO:0019843">
    <property type="term" value="F:rRNA binding"/>
    <property type="evidence" value="ECO:0007669"/>
    <property type="project" value="UniProtKB-KW"/>
</dbReference>
<comment type="cofactor">
    <cofactor evidence="3">
        <name>Zn(2+)</name>
        <dbReference type="ChEBI" id="CHEBI:29105"/>
    </cofactor>
    <text evidence="3">Binds 1 zinc ion per subunit.</text>
</comment>
<dbReference type="InterPro" id="IPR030378">
    <property type="entry name" value="G_CP_dom"/>
</dbReference>
<comment type="similarity">
    <text evidence="3">Belongs to the TRAFAC class YlqF/YawG GTPase family. RsgA subfamily.</text>
</comment>
<dbReference type="InterPro" id="IPR027417">
    <property type="entry name" value="P-loop_NTPase"/>
</dbReference>
<evidence type="ECO:0000259" key="4">
    <source>
        <dbReference type="PROSITE" id="PS50936"/>
    </source>
</evidence>
<keyword evidence="3" id="KW-0862">Zinc</keyword>
<dbReference type="Pfam" id="PF03193">
    <property type="entry name" value="RsgA_GTPase"/>
    <property type="match status" value="1"/>
</dbReference>
<dbReference type="PROSITE" id="PS50936">
    <property type="entry name" value="ENGC_GTPASE"/>
    <property type="match status" value="1"/>
</dbReference>
<comment type="caution">
    <text evidence="6">The sequence shown here is derived from an EMBL/GenBank/DDBJ whole genome shotgun (WGS) entry which is preliminary data.</text>
</comment>
<dbReference type="Gene3D" id="1.10.40.50">
    <property type="entry name" value="Probable gtpase engc, domain 3"/>
    <property type="match status" value="1"/>
</dbReference>
<dbReference type="GO" id="GO:0042274">
    <property type="term" value="P:ribosomal small subunit biogenesis"/>
    <property type="evidence" value="ECO:0007669"/>
    <property type="project" value="UniProtKB-UniRule"/>
</dbReference>
<feature type="binding site" evidence="3">
    <location>
        <position position="294"/>
    </location>
    <ligand>
        <name>Zn(2+)</name>
        <dbReference type="ChEBI" id="CHEBI:29105"/>
    </ligand>
</feature>
<evidence type="ECO:0000313" key="6">
    <source>
        <dbReference type="EMBL" id="EPF31273.1"/>
    </source>
</evidence>
<feature type="binding site" evidence="3">
    <location>
        <position position="308"/>
    </location>
    <ligand>
        <name>Zn(2+)</name>
        <dbReference type="ChEBI" id="CHEBI:29105"/>
    </ligand>
</feature>
<dbReference type="AlphaFoldDB" id="S3JZ57"/>
<dbReference type="CDD" id="cd01854">
    <property type="entry name" value="YjeQ_EngC"/>
    <property type="match status" value="1"/>
</dbReference>
<keyword evidence="3" id="KW-0690">Ribosome biogenesis</keyword>
<dbReference type="NCBIfam" id="TIGR00157">
    <property type="entry name" value="ribosome small subunit-dependent GTPase A"/>
    <property type="match status" value="1"/>
</dbReference>
<keyword evidence="3" id="KW-0479">Metal-binding</keyword>
<keyword evidence="3" id="KW-0694">RNA-binding</keyword>
<feature type="binding site" evidence="3">
    <location>
        <position position="300"/>
    </location>
    <ligand>
        <name>Zn(2+)</name>
        <dbReference type="ChEBI" id="CHEBI:29105"/>
    </ligand>
</feature>
<keyword evidence="3" id="KW-0699">rRNA-binding</keyword>
<dbReference type="Gene3D" id="3.40.50.300">
    <property type="entry name" value="P-loop containing nucleotide triphosphate hydrolases"/>
    <property type="match status" value="1"/>
</dbReference>
<name>S3JZ57_TREMA</name>
<keyword evidence="2 3" id="KW-0342">GTP-binding</keyword>
<dbReference type="GO" id="GO:0003924">
    <property type="term" value="F:GTPase activity"/>
    <property type="evidence" value="ECO:0007669"/>
    <property type="project" value="UniProtKB-UniRule"/>
</dbReference>
<comment type="function">
    <text evidence="3">One of several proteins that assist in the late maturation steps of the functional core of the 30S ribosomal subunit. Helps release RbfA from mature subunits. May play a role in the assembly of ribosomal proteins into the subunit. Circularly permuted GTPase that catalyzes slow GTP hydrolysis, GTPase activity is stimulated by the 30S ribosomal subunit.</text>
</comment>
<evidence type="ECO:0000256" key="3">
    <source>
        <dbReference type="HAMAP-Rule" id="MF_01820"/>
    </source>
</evidence>
<dbReference type="GO" id="GO:0005525">
    <property type="term" value="F:GTP binding"/>
    <property type="evidence" value="ECO:0007669"/>
    <property type="project" value="UniProtKB-UniRule"/>
</dbReference>
<keyword evidence="3" id="KW-0378">Hydrolase</keyword>
<organism evidence="6 7">
    <name type="scientific">Treponema maltophilum ATCC 51939</name>
    <dbReference type="NCBI Taxonomy" id="1125699"/>
    <lineage>
        <taxon>Bacteria</taxon>
        <taxon>Pseudomonadati</taxon>
        <taxon>Spirochaetota</taxon>
        <taxon>Spirochaetia</taxon>
        <taxon>Spirochaetales</taxon>
        <taxon>Treponemataceae</taxon>
        <taxon>Treponema</taxon>
    </lineage>
</organism>
<keyword evidence="1 3" id="KW-0547">Nucleotide-binding</keyword>
<dbReference type="Proteomes" id="UP000014541">
    <property type="component" value="Unassembled WGS sequence"/>
</dbReference>
<dbReference type="HAMAP" id="MF_01820">
    <property type="entry name" value="GTPase_RsgA"/>
    <property type="match status" value="1"/>
</dbReference>
<dbReference type="GO" id="GO:0005737">
    <property type="term" value="C:cytoplasm"/>
    <property type="evidence" value="ECO:0007669"/>
    <property type="project" value="UniProtKB-SubCell"/>
</dbReference>
<dbReference type="eggNOG" id="COG1162">
    <property type="taxonomic scope" value="Bacteria"/>
</dbReference>
<dbReference type="PANTHER" id="PTHR32120:SF11">
    <property type="entry name" value="SMALL RIBOSOMAL SUBUNIT BIOGENESIS GTPASE RSGA 1, MITOCHONDRIAL-RELATED"/>
    <property type="match status" value="1"/>
</dbReference>
<keyword evidence="7" id="KW-1185">Reference proteome</keyword>
<proteinExistence type="inferred from homology"/>
<evidence type="ECO:0000259" key="5">
    <source>
        <dbReference type="PROSITE" id="PS51721"/>
    </source>
</evidence>
<evidence type="ECO:0000313" key="7">
    <source>
        <dbReference type="Proteomes" id="UP000014541"/>
    </source>
</evidence>
<dbReference type="EMBL" id="ATFF01000006">
    <property type="protein sequence ID" value="EPF31273.1"/>
    <property type="molecule type" value="Genomic_DNA"/>
</dbReference>
<dbReference type="GO" id="GO:0046872">
    <property type="term" value="F:metal ion binding"/>
    <property type="evidence" value="ECO:0007669"/>
    <property type="project" value="UniProtKB-KW"/>
</dbReference>
<dbReference type="PANTHER" id="PTHR32120">
    <property type="entry name" value="SMALL RIBOSOMAL SUBUNIT BIOGENESIS GTPASE RSGA"/>
    <property type="match status" value="1"/>
</dbReference>
<dbReference type="HOGENOM" id="CLU_033617_2_0_12"/>
<feature type="binding site" evidence="3">
    <location>
        <position position="302"/>
    </location>
    <ligand>
        <name>Zn(2+)</name>
        <dbReference type="ChEBI" id="CHEBI:29105"/>
    </ligand>
</feature>
<feature type="domain" description="EngC GTPase" evidence="4">
    <location>
        <begin position="108"/>
        <end position="268"/>
    </location>
</feature>
<comment type="subunit">
    <text evidence="3">Monomer. Associates with 30S ribosomal subunit, binds 16S rRNA.</text>
</comment>
<dbReference type="PATRIC" id="fig|1125699.3.peg.1631"/>
<protein>
    <recommendedName>
        <fullName evidence="3">Small ribosomal subunit biogenesis GTPase RsgA</fullName>
        <ecNumber evidence="3">3.6.1.-</ecNumber>
    </recommendedName>
</protein>
<feature type="domain" description="CP-type G" evidence="5">
    <location>
        <begin position="96"/>
        <end position="270"/>
    </location>
</feature>
<dbReference type="SUPFAM" id="SSF52540">
    <property type="entry name" value="P-loop containing nucleoside triphosphate hydrolases"/>
    <property type="match status" value="1"/>
</dbReference>
<dbReference type="STRING" id="1125699.HMPREF9194_01618"/>
<evidence type="ECO:0000256" key="1">
    <source>
        <dbReference type="ARBA" id="ARBA00022741"/>
    </source>
</evidence>
<dbReference type="InterPro" id="IPR004881">
    <property type="entry name" value="Ribosome_biogen_GTPase_RsgA"/>
</dbReference>
<dbReference type="PROSITE" id="PS51721">
    <property type="entry name" value="G_CP"/>
    <property type="match status" value="1"/>
</dbReference>
<feature type="binding site" evidence="3">
    <location>
        <begin position="148"/>
        <end position="151"/>
    </location>
    <ligand>
        <name>GTP</name>
        <dbReference type="ChEBI" id="CHEBI:37565"/>
    </ligand>
</feature>
<reference evidence="6 7" key="1">
    <citation type="submission" date="2013-04" db="EMBL/GenBank/DDBJ databases">
        <title>The Genome Sequence of Treponema maltophilum ATCC 51939.</title>
        <authorList>
            <consortium name="The Broad Institute Genomics Platform"/>
            <person name="Earl A."/>
            <person name="Ward D."/>
            <person name="Feldgarden M."/>
            <person name="Gevers D."/>
            <person name="Leonetti C."/>
            <person name="Blanton J.M."/>
            <person name="Dewhirst F.E."/>
            <person name="Izard J."/>
            <person name="Walker B."/>
            <person name="Young S."/>
            <person name="Zeng Q."/>
            <person name="Gargeya S."/>
            <person name="Fitzgerald M."/>
            <person name="Haas B."/>
            <person name="Abouelleil A."/>
            <person name="Allen A.W."/>
            <person name="Alvarado L."/>
            <person name="Arachchi H.M."/>
            <person name="Berlin A.M."/>
            <person name="Chapman S.B."/>
            <person name="Gainer-Dewar J."/>
            <person name="Goldberg J."/>
            <person name="Griggs A."/>
            <person name="Gujja S."/>
            <person name="Hansen M."/>
            <person name="Howarth C."/>
            <person name="Imamovic A."/>
            <person name="Ireland A."/>
            <person name="Larimer J."/>
            <person name="McCowan C."/>
            <person name="Murphy C."/>
            <person name="Pearson M."/>
            <person name="Poon T.W."/>
            <person name="Priest M."/>
            <person name="Roberts A."/>
            <person name="Saif S."/>
            <person name="Shea T."/>
            <person name="Sisk P."/>
            <person name="Sykes S."/>
            <person name="Wortman J."/>
            <person name="Nusbaum C."/>
            <person name="Birren B."/>
        </authorList>
    </citation>
    <scope>NUCLEOTIDE SEQUENCE [LARGE SCALE GENOMIC DNA]</scope>
    <source>
        <strain evidence="6 7">ATCC 51939</strain>
    </source>
</reference>
<gene>
    <name evidence="3" type="primary">rsgA</name>
    <name evidence="6" type="ORF">HMPREF9194_01618</name>
</gene>
<dbReference type="InterPro" id="IPR010914">
    <property type="entry name" value="RsgA_GTPase_dom"/>
</dbReference>
<dbReference type="EC" id="3.6.1.-" evidence="3"/>
<keyword evidence="3" id="KW-0963">Cytoplasm</keyword>
<sequence length="341" mass="38002">MNRERRCQALTKRHIIIHTLPMRGILISGSNNSFDVNCEDGILRRCSIKGKKLKTEEGFYNPLCPGDVLEIEEDELNRDTGRISALVPRKNGFMRWNVKGRAPQLLAANVDLLLCVTTPDEPPFRPRFIDRALAQAEQAGIEAVIVCNKWDLPSAESPDLHMRLSDWEGLSYRVVTVSARTGEGLVELAELIEEKQCVLIGQSGVGKSSLINALDASYALKTGGLSEKYGRGTHTTTKGVLLRVHIKNSLTGGRQNVYTSLIDTPGVRRFVLHDIEPENLALYFREMRPLIGKCSFGMSCSHISESGCKILEAVHAGVISEERYESWLRIRKELLTGSWAD</sequence>
<comment type="subcellular location">
    <subcellularLocation>
        <location evidence="3">Cytoplasm</location>
    </subcellularLocation>
</comment>